<dbReference type="Pfam" id="PF19030">
    <property type="entry name" value="TSP1_ADAMTS"/>
    <property type="match status" value="1"/>
</dbReference>
<dbReference type="Proteomes" id="UP000887565">
    <property type="component" value="Unplaced"/>
</dbReference>
<dbReference type="InterPro" id="IPR000884">
    <property type="entry name" value="TSP1_rpt"/>
</dbReference>
<proteinExistence type="predicted"/>
<keyword evidence="1" id="KW-1185">Reference proteome</keyword>
<dbReference type="PROSITE" id="PS50092">
    <property type="entry name" value="TSP1"/>
    <property type="match status" value="1"/>
</dbReference>
<sequence length="282" mass="32247">TSFLTNFDKSTDLEDYTCEKSRCIRYSTASQKRDIYCGYKNGTKIEETKCDRKNRPKLRKECFNKNCMAEWRATEWSQCSKSCGPNGVQMRMLLCVWHGTRKPAGDTCKRGLQRGLQYALTFNNAACPAPGDVDDQRRSHLHTAFRDAAAVQNCQDHSKYCSVVKHMQKCRMAEYKHNQAIVVFLKGKGFSTDHEDFNECDHFTHNIKLIAKKCISAILGVDVDARRIWRRRNSFDKAEKRSAPDEYEMPVISIILPLFVISTDSNFSTGLTFKMTAPPPLG</sequence>
<dbReference type="WBParaSite" id="nRc.2.0.1.t19065-RA">
    <property type="protein sequence ID" value="nRc.2.0.1.t19065-RA"/>
    <property type="gene ID" value="nRc.2.0.1.g19065"/>
</dbReference>
<accession>A0A915IY87</accession>
<evidence type="ECO:0000313" key="2">
    <source>
        <dbReference type="WBParaSite" id="nRc.2.0.1.t19065-RA"/>
    </source>
</evidence>
<dbReference type="AlphaFoldDB" id="A0A915IY87"/>
<name>A0A915IY87_ROMCU</name>
<dbReference type="SUPFAM" id="SSF82895">
    <property type="entry name" value="TSP-1 type 1 repeat"/>
    <property type="match status" value="1"/>
</dbReference>
<reference evidence="2" key="1">
    <citation type="submission" date="2022-11" db="UniProtKB">
        <authorList>
            <consortium name="WormBaseParasite"/>
        </authorList>
    </citation>
    <scope>IDENTIFICATION</scope>
</reference>
<evidence type="ECO:0000313" key="1">
    <source>
        <dbReference type="Proteomes" id="UP000887565"/>
    </source>
</evidence>
<organism evidence="1 2">
    <name type="scientific">Romanomermis culicivorax</name>
    <name type="common">Nematode worm</name>
    <dbReference type="NCBI Taxonomy" id="13658"/>
    <lineage>
        <taxon>Eukaryota</taxon>
        <taxon>Metazoa</taxon>
        <taxon>Ecdysozoa</taxon>
        <taxon>Nematoda</taxon>
        <taxon>Enoplea</taxon>
        <taxon>Dorylaimia</taxon>
        <taxon>Mermithida</taxon>
        <taxon>Mermithoidea</taxon>
        <taxon>Mermithidae</taxon>
        <taxon>Romanomermis</taxon>
    </lineage>
</organism>
<dbReference type="InterPro" id="IPR036383">
    <property type="entry name" value="TSP1_rpt_sf"/>
</dbReference>
<protein>
    <submittedName>
        <fullName evidence="2">Uncharacterized protein</fullName>
    </submittedName>
</protein>